<reference evidence="14 15" key="1">
    <citation type="submission" date="2020-07" db="EMBL/GenBank/DDBJ databases">
        <title>Exploring microbial biodiversity for novel pathways involved in the catabolism of aromatic compounds derived from lignin.</title>
        <authorList>
            <person name="Elkins J."/>
        </authorList>
    </citation>
    <scope>NUCLEOTIDE SEQUENCE [LARGE SCALE GENOMIC DNA]</scope>
    <source>
        <strain evidence="14 15">H2C3C</strain>
    </source>
</reference>
<evidence type="ECO:0000256" key="8">
    <source>
        <dbReference type="ARBA" id="ARBA00023026"/>
    </source>
</evidence>
<evidence type="ECO:0000256" key="7">
    <source>
        <dbReference type="ARBA" id="ARBA00023012"/>
    </source>
</evidence>
<dbReference type="GO" id="GO:0000155">
    <property type="term" value="F:phosphorelay sensor kinase activity"/>
    <property type="evidence" value="ECO:0007669"/>
    <property type="project" value="InterPro"/>
</dbReference>
<keyword evidence="6 14" id="KW-0418">Kinase</keyword>
<dbReference type="PROSITE" id="PS50109">
    <property type="entry name" value="HIS_KIN"/>
    <property type="match status" value="1"/>
</dbReference>
<comment type="function">
    <text evidence="9">Member of the two-component regulatory system BvgS/BvgA. Phosphorylates BvgA via a four-step phosphorelay in response to environmental signals.</text>
</comment>
<dbReference type="SUPFAM" id="SSF55874">
    <property type="entry name" value="ATPase domain of HSP90 chaperone/DNA topoisomerase II/histidine kinase"/>
    <property type="match status" value="1"/>
</dbReference>
<dbReference type="Pfam" id="PF00512">
    <property type="entry name" value="HisKA"/>
    <property type="match status" value="1"/>
</dbReference>
<evidence type="ECO:0000256" key="1">
    <source>
        <dbReference type="ARBA" id="ARBA00000085"/>
    </source>
</evidence>
<keyword evidence="3 11" id="KW-0597">Phosphoprotein</keyword>
<evidence type="ECO:0000256" key="11">
    <source>
        <dbReference type="PROSITE-ProRule" id="PRU00169"/>
    </source>
</evidence>
<dbReference type="PROSITE" id="PS50110">
    <property type="entry name" value="RESPONSE_REGULATORY"/>
    <property type="match status" value="1"/>
</dbReference>
<feature type="modified residue" description="4-aspartylphosphate" evidence="11">
    <location>
        <position position="506"/>
    </location>
</feature>
<dbReference type="CDD" id="cd16922">
    <property type="entry name" value="HATPase_EvgS-ArcB-TorS-like"/>
    <property type="match status" value="1"/>
</dbReference>
<dbReference type="InterPro" id="IPR029016">
    <property type="entry name" value="GAF-like_dom_sf"/>
</dbReference>
<keyword evidence="8" id="KW-0843">Virulence</keyword>
<organism evidence="14 15">
    <name type="scientific">Paraburkholderia bryophila</name>
    <dbReference type="NCBI Taxonomy" id="420952"/>
    <lineage>
        <taxon>Bacteria</taxon>
        <taxon>Pseudomonadati</taxon>
        <taxon>Pseudomonadota</taxon>
        <taxon>Betaproteobacteria</taxon>
        <taxon>Burkholderiales</taxon>
        <taxon>Burkholderiaceae</taxon>
        <taxon>Paraburkholderia</taxon>
    </lineage>
</organism>
<dbReference type="InterPro" id="IPR036890">
    <property type="entry name" value="HATPase_C_sf"/>
</dbReference>
<feature type="domain" description="Response regulatory" evidence="13">
    <location>
        <begin position="457"/>
        <end position="572"/>
    </location>
</feature>
<accession>A0A7Z0B670</accession>
<dbReference type="SMART" id="SM00387">
    <property type="entry name" value="HATPase_c"/>
    <property type="match status" value="1"/>
</dbReference>
<evidence type="ECO:0000256" key="2">
    <source>
        <dbReference type="ARBA" id="ARBA00012438"/>
    </source>
</evidence>
<dbReference type="InterPro" id="IPR036097">
    <property type="entry name" value="HisK_dim/P_sf"/>
</dbReference>
<dbReference type="InterPro" id="IPR004358">
    <property type="entry name" value="Sig_transdc_His_kin-like_C"/>
</dbReference>
<dbReference type="PRINTS" id="PR00344">
    <property type="entry name" value="BCTRLSENSOR"/>
</dbReference>
<dbReference type="PANTHER" id="PTHR45339:SF5">
    <property type="entry name" value="HISTIDINE KINASE"/>
    <property type="match status" value="1"/>
</dbReference>
<name>A0A7Z0B670_9BURK</name>
<dbReference type="AlphaFoldDB" id="A0A7Z0B670"/>
<keyword evidence="4" id="KW-0808">Transferase</keyword>
<keyword evidence="7" id="KW-0902">Two-component regulatory system</keyword>
<dbReference type="CDD" id="cd17546">
    <property type="entry name" value="REC_hyHK_CKI1_RcsC-like"/>
    <property type="match status" value="1"/>
</dbReference>
<comment type="catalytic activity">
    <reaction evidence="1">
        <text>ATP + protein L-histidine = ADP + protein N-phospho-L-histidine.</text>
        <dbReference type="EC" id="2.7.13.3"/>
    </reaction>
</comment>
<dbReference type="SMART" id="SM00065">
    <property type="entry name" value="GAF"/>
    <property type="match status" value="1"/>
</dbReference>
<dbReference type="InterPro" id="IPR011006">
    <property type="entry name" value="CheY-like_superfamily"/>
</dbReference>
<evidence type="ECO:0000256" key="4">
    <source>
        <dbReference type="ARBA" id="ARBA00022679"/>
    </source>
</evidence>
<dbReference type="InterPro" id="IPR003661">
    <property type="entry name" value="HisK_dim/P_dom"/>
</dbReference>
<dbReference type="CDD" id="cd00082">
    <property type="entry name" value="HisKA"/>
    <property type="match status" value="1"/>
</dbReference>
<dbReference type="SMART" id="SM00388">
    <property type="entry name" value="HisKA"/>
    <property type="match status" value="1"/>
</dbReference>
<evidence type="ECO:0000256" key="10">
    <source>
        <dbReference type="ARBA" id="ARBA00070152"/>
    </source>
</evidence>
<dbReference type="Pfam" id="PF01590">
    <property type="entry name" value="GAF"/>
    <property type="match status" value="1"/>
</dbReference>
<keyword evidence="5" id="KW-0732">Signal</keyword>
<dbReference type="EMBL" id="JACCAS010000001">
    <property type="protein sequence ID" value="NYH21037.1"/>
    <property type="molecule type" value="Genomic_DNA"/>
</dbReference>
<dbReference type="InterPro" id="IPR003594">
    <property type="entry name" value="HATPase_dom"/>
</dbReference>
<feature type="domain" description="Histidine kinase" evidence="12">
    <location>
        <begin position="212"/>
        <end position="433"/>
    </location>
</feature>
<protein>
    <recommendedName>
        <fullName evidence="10">Virulence sensor protein BvgS</fullName>
        <ecNumber evidence="2">2.7.13.3</ecNumber>
    </recommendedName>
</protein>
<proteinExistence type="predicted"/>
<dbReference type="SUPFAM" id="SSF55781">
    <property type="entry name" value="GAF domain-like"/>
    <property type="match status" value="1"/>
</dbReference>
<dbReference type="Gene3D" id="3.30.565.10">
    <property type="entry name" value="Histidine kinase-like ATPase, C-terminal domain"/>
    <property type="match status" value="1"/>
</dbReference>
<dbReference type="Proteomes" id="UP000540929">
    <property type="component" value="Unassembled WGS sequence"/>
</dbReference>
<dbReference type="Pfam" id="PF02518">
    <property type="entry name" value="HATPase_c"/>
    <property type="match status" value="1"/>
</dbReference>
<dbReference type="InterPro" id="IPR003018">
    <property type="entry name" value="GAF"/>
</dbReference>
<keyword evidence="15" id="KW-1185">Reference proteome</keyword>
<evidence type="ECO:0000256" key="3">
    <source>
        <dbReference type="ARBA" id="ARBA00022553"/>
    </source>
</evidence>
<dbReference type="RefSeq" id="WP_179742706.1">
    <property type="nucleotide sequence ID" value="NZ_JACCAS010000001.1"/>
</dbReference>
<dbReference type="EC" id="2.7.13.3" evidence="2"/>
<evidence type="ECO:0000313" key="15">
    <source>
        <dbReference type="Proteomes" id="UP000540929"/>
    </source>
</evidence>
<dbReference type="InterPro" id="IPR005467">
    <property type="entry name" value="His_kinase_dom"/>
</dbReference>
<evidence type="ECO:0000259" key="12">
    <source>
        <dbReference type="PROSITE" id="PS50109"/>
    </source>
</evidence>
<evidence type="ECO:0000256" key="9">
    <source>
        <dbReference type="ARBA" id="ARBA00058004"/>
    </source>
</evidence>
<dbReference type="FunFam" id="3.30.565.10:FF:000010">
    <property type="entry name" value="Sensor histidine kinase RcsC"/>
    <property type="match status" value="1"/>
</dbReference>
<dbReference type="Gene3D" id="1.10.287.130">
    <property type="match status" value="1"/>
</dbReference>
<evidence type="ECO:0000313" key="14">
    <source>
        <dbReference type="EMBL" id="NYH21037.1"/>
    </source>
</evidence>
<dbReference type="Gene3D" id="3.30.450.40">
    <property type="match status" value="1"/>
</dbReference>
<evidence type="ECO:0000256" key="5">
    <source>
        <dbReference type="ARBA" id="ARBA00022729"/>
    </source>
</evidence>
<dbReference type="SUPFAM" id="SSF52172">
    <property type="entry name" value="CheY-like"/>
    <property type="match status" value="1"/>
</dbReference>
<evidence type="ECO:0000256" key="6">
    <source>
        <dbReference type="ARBA" id="ARBA00022777"/>
    </source>
</evidence>
<dbReference type="PANTHER" id="PTHR45339">
    <property type="entry name" value="HYBRID SIGNAL TRANSDUCTION HISTIDINE KINASE J"/>
    <property type="match status" value="1"/>
</dbReference>
<dbReference type="InterPro" id="IPR001789">
    <property type="entry name" value="Sig_transdc_resp-reg_receiver"/>
</dbReference>
<evidence type="ECO:0000259" key="13">
    <source>
        <dbReference type="PROSITE" id="PS50110"/>
    </source>
</evidence>
<dbReference type="SUPFAM" id="SSF47384">
    <property type="entry name" value="Homodimeric domain of signal transducing histidine kinase"/>
    <property type="match status" value="1"/>
</dbReference>
<gene>
    <name evidence="14" type="ORF">GGD40_000516</name>
</gene>
<comment type="caution">
    <text evidence="14">The sequence shown here is derived from an EMBL/GenBank/DDBJ whole genome shotgun (WGS) entry which is preliminary data.</text>
</comment>
<sequence length="588" mass="64082">MADKFTCDLATCPVDAAAPPLCPADPTERRRLATLESLQILNTLPEAAYDRIVRRVSEFFHAPICLISLAARENQWFKAKIGVDIDSAPREASFCQAALRQDDVLVIPDATLSESFRGHPFVVGPPNLRFYAGMPLVIEGDQKVGTLCIIDTKPRVLSASETEALKDFAALVVDELHLRLRTFRLEAELAQRRDNEAAALASQRARADFLAMVTHEVRAPLNAIAGMVEMICARNQPAVDEPGIDTLRDSTGQLVRMINEVLDLAQLEATGFTFNRQPFDLRRELRCALAVVRPQAANKGLALTLEVDPSVPEYVVGDRTRVSQIVLNLLTNAIKFTSQGSVRMTLDAQPDCSARTRVTFSVMDTGIGMSDEVARGLFESFSQGAPEMKARYGGTGLGLAICQKLVQAMGGTIACNSSPHVGTVFTCSIPFDIAPPDTLANTPALDTRPGIHRADHLVLIADDDDVSRKISKALLTRLGYRVETVASGREALAMLRTRPIDLAVVDINMPDLNGLELARELHEQTEFGLPAPLVAVTGRSKPVDDPRVDLFDDYLVKPVSATMLDRAIMDILSRRDPVVSAADHEGTL</sequence>
<dbReference type="SMART" id="SM00448">
    <property type="entry name" value="REC"/>
    <property type="match status" value="1"/>
</dbReference>
<dbReference type="Gene3D" id="3.40.50.2300">
    <property type="match status" value="1"/>
</dbReference>
<dbReference type="Pfam" id="PF00072">
    <property type="entry name" value="Response_reg"/>
    <property type="match status" value="1"/>
</dbReference>